<reference evidence="4 5" key="1">
    <citation type="submission" date="2019-07" db="EMBL/GenBank/DDBJ databases">
        <title>Genomic Encyclopedia of Type Strains, Phase I: the one thousand microbial genomes (KMG-I) project.</title>
        <authorList>
            <person name="Kyrpides N."/>
        </authorList>
    </citation>
    <scope>NUCLEOTIDE SEQUENCE [LARGE SCALE GENOMIC DNA]</scope>
    <source>
        <strain evidence="4 5">DSM 13558</strain>
    </source>
</reference>
<evidence type="ECO:0000313" key="4">
    <source>
        <dbReference type="EMBL" id="TWH82592.1"/>
    </source>
</evidence>
<evidence type="ECO:0000259" key="3">
    <source>
        <dbReference type="PROSITE" id="PS51782"/>
    </source>
</evidence>
<feature type="chain" id="PRO_5021886838" evidence="2">
    <location>
        <begin position="25"/>
        <end position="332"/>
    </location>
</feature>
<dbReference type="SUPFAM" id="SSF54106">
    <property type="entry name" value="LysM domain"/>
    <property type="match status" value="1"/>
</dbReference>
<feature type="region of interest" description="Disordered" evidence="1">
    <location>
        <begin position="35"/>
        <end position="57"/>
    </location>
</feature>
<feature type="signal peptide" evidence="2">
    <location>
        <begin position="1"/>
        <end position="24"/>
    </location>
</feature>
<comment type="caution">
    <text evidence="4">The sequence shown here is derived from an EMBL/GenBank/DDBJ whole genome shotgun (WGS) entry which is preliminary data.</text>
</comment>
<evidence type="ECO:0000313" key="5">
    <source>
        <dbReference type="Proteomes" id="UP000315343"/>
    </source>
</evidence>
<dbReference type="Gene3D" id="3.10.350.10">
    <property type="entry name" value="LysM domain"/>
    <property type="match status" value="1"/>
</dbReference>
<name>A0A562JH59_9FIRM</name>
<dbReference type="InterPro" id="IPR018392">
    <property type="entry name" value="LysM"/>
</dbReference>
<dbReference type="InterPro" id="IPR036779">
    <property type="entry name" value="LysM_dom_sf"/>
</dbReference>
<evidence type="ECO:0000256" key="2">
    <source>
        <dbReference type="SAM" id="SignalP"/>
    </source>
</evidence>
<dbReference type="Proteomes" id="UP000315343">
    <property type="component" value="Unassembled WGS sequence"/>
</dbReference>
<dbReference type="Gene3D" id="3.90.1010.20">
    <property type="match status" value="1"/>
</dbReference>
<accession>A0A562JH59</accession>
<dbReference type="CDD" id="cd00118">
    <property type="entry name" value="LysM"/>
    <property type="match status" value="1"/>
</dbReference>
<gene>
    <name evidence="4" type="ORF">LY60_00893</name>
</gene>
<dbReference type="RefSeq" id="WP_145080496.1">
    <property type="nucleotide sequence ID" value="NZ_DAMBUX010000027.1"/>
</dbReference>
<dbReference type="Pfam" id="PF01476">
    <property type="entry name" value="LysM"/>
    <property type="match status" value="1"/>
</dbReference>
<keyword evidence="5" id="KW-1185">Reference proteome</keyword>
<dbReference type="OrthoDB" id="529831at2"/>
<dbReference type="AlphaFoldDB" id="A0A562JH59"/>
<proteinExistence type="predicted"/>
<protein>
    <submittedName>
        <fullName evidence="4">LysM domain-containing protein</fullName>
    </submittedName>
</protein>
<organism evidence="4 5">
    <name type="scientific">Sedimentibacter saalensis</name>
    <dbReference type="NCBI Taxonomy" id="130788"/>
    <lineage>
        <taxon>Bacteria</taxon>
        <taxon>Bacillati</taxon>
        <taxon>Bacillota</taxon>
        <taxon>Tissierellia</taxon>
        <taxon>Sedimentibacter</taxon>
    </lineage>
</organism>
<dbReference type="PROSITE" id="PS51782">
    <property type="entry name" value="LYSM"/>
    <property type="match status" value="1"/>
</dbReference>
<sequence length="332" mass="36186">MKKALSIVLLVSLLISAMTFPAAADVDATSWATPATQETPTATPKAPTAPAPANTAVTTSVPSGDVYTVVSGDVFWKIAAKFNMTIDELAKLNPQVKNISLIYVGDKLFVKAGATVPVATTAATPAPAAATERKLYHGFGESANYRIRGEQKDNLNITTASVIFDQDGRIVDLTWDVMEITYALFPGWVDPAADQATKDAFVASIDDVWETKREEGYAYDMTHLISKGAADNLTKKEWFEQLDYYESFFKGMTVAEVVAWNKKYTDANGRPYKMAYTEKLTDADKAVTATFTAEEAAMLVDVTTSATMALEDPHSHFITALVEAYEAREEIK</sequence>
<feature type="domain" description="LysM" evidence="3">
    <location>
        <begin position="65"/>
        <end position="110"/>
    </location>
</feature>
<dbReference type="SMART" id="SM00257">
    <property type="entry name" value="LysM"/>
    <property type="match status" value="1"/>
</dbReference>
<dbReference type="EMBL" id="VLKH01000002">
    <property type="protein sequence ID" value="TWH82592.1"/>
    <property type="molecule type" value="Genomic_DNA"/>
</dbReference>
<keyword evidence="2" id="KW-0732">Signal</keyword>
<evidence type="ECO:0000256" key="1">
    <source>
        <dbReference type="SAM" id="MobiDB-lite"/>
    </source>
</evidence>